<accession>A0A2M6W401</accession>
<dbReference type="Gene3D" id="3.10.430.100">
    <property type="entry name" value="Ribosomal protein L9, C-terminal domain"/>
    <property type="match status" value="1"/>
</dbReference>
<dbReference type="GO" id="GO:0019843">
    <property type="term" value="F:rRNA binding"/>
    <property type="evidence" value="ECO:0007669"/>
    <property type="project" value="UniProtKB-UniRule"/>
</dbReference>
<proteinExistence type="inferred from homology"/>
<dbReference type="NCBIfam" id="TIGR00158">
    <property type="entry name" value="L9"/>
    <property type="match status" value="1"/>
</dbReference>
<gene>
    <name evidence="7 9" type="primary">rplI</name>
    <name evidence="9" type="ORF">COU31_02425</name>
</gene>
<dbReference type="HAMAP" id="MF_00503">
    <property type="entry name" value="Ribosomal_bL9"/>
    <property type="match status" value="1"/>
</dbReference>
<dbReference type="SUPFAM" id="SSF55658">
    <property type="entry name" value="L9 N-domain-like"/>
    <property type="match status" value="1"/>
</dbReference>
<dbReference type="InterPro" id="IPR000244">
    <property type="entry name" value="Ribosomal_bL9"/>
</dbReference>
<dbReference type="PROSITE" id="PS00651">
    <property type="entry name" value="RIBOSOMAL_L9"/>
    <property type="match status" value="1"/>
</dbReference>
<evidence type="ECO:0000256" key="6">
    <source>
        <dbReference type="ARBA" id="ARBA00035292"/>
    </source>
</evidence>
<evidence type="ECO:0000256" key="2">
    <source>
        <dbReference type="ARBA" id="ARBA00022730"/>
    </source>
</evidence>
<dbReference type="Gene3D" id="3.40.5.10">
    <property type="entry name" value="Ribosomal protein L9, N-terminal domain"/>
    <property type="match status" value="1"/>
</dbReference>
<keyword evidence="5 7" id="KW-0687">Ribonucleoprotein</keyword>
<dbReference type="InterPro" id="IPR036791">
    <property type="entry name" value="Ribosomal_bL9_C_sf"/>
</dbReference>
<evidence type="ECO:0000256" key="4">
    <source>
        <dbReference type="ARBA" id="ARBA00022980"/>
    </source>
</evidence>
<organism evidence="9 10">
    <name type="scientific">Candidatus Magasanikbacteria bacterium CG10_big_fil_rev_8_21_14_0_10_40_10</name>
    <dbReference type="NCBI Taxonomy" id="1974648"/>
    <lineage>
        <taxon>Bacteria</taxon>
        <taxon>Candidatus Magasanikiibacteriota</taxon>
    </lineage>
</organism>
<dbReference type="SUPFAM" id="SSF55653">
    <property type="entry name" value="Ribosomal protein L9 C-domain"/>
    <property type="match status" value="1"/>
</dbReference>
<dbReference type="InterPro" id="IPR020070">
    <property type="entry name" value="Ribosomal_bL9_N"/>
</dbReference>
<dbReference type="EMBL" id="PFBX01000024">
    <property type="protein sequence ID" value="PIT87511.1"/>
    <property type="molecule type" value="Genomic_DNA"/>
</dbReference>
<dbReference type="InterPro" id="IPR036935">
    <property type="entry name" value="Ribosomal_bL9_N_sf"/>
</dbReference>
<dbReference type="AlphaFoldDB" id="A0A2M6W401"/>
<dbReference type="GO" id="GO:1990904">
    <property type="term" value="C:ribonucleoprotein complex"/>
    <property type="evidence" value="ECO:0007669"/>
    <property type="project" value="UniProtKB-KW"/>
</dbReference>
<evidence type="ECO:0000256" key="1">
    <source>
        <dbReference type="ARBA" id="ARBA00010605"/>
    </source>
</evidence>
<evidence type="ECO:0000256" key="5">
    <source>
        <dbReference type="ARBA" id="ARBA00023274"/>
    </source>
</evidence>
<evidence type="ECO:0000259" key="8">
    <source>
        <dbReference type="PROSITE" id="PS00651"/>
    </source>
</evidence>
<evidence type="ECO:0000313" key="9">
    <source>
        <dbReference type="EMBL" id="PIT87511.1"/>
    </source>
</evidence>
<keyword evidence="2 7" id="KW-0699">rRNA-binding</keyword>
<reference evidence="10" key="1">
    <citation type="submission" date="2017-09" db="EMBL/GenBank/DDBJ databases">
        <title>Depth-based differentiation of microbial function through sediment-hosted aquifers and enrichment of novel symbionts in the deep terrestrial subsurface.</title>
        <authorList>
            <person name="Probst A.J."/>
            <person name="Ladd B."/>
            <person name="Jarett J.K."/>
            <person name="Geller-Mcgrath D.E."/>
            <person name="Sieber C.M.K."/>
            <person name="Emerson J.B."/>
            <person name="Anantharaman K."/>
            <person name="Thomas B.C."/>
            <person name="Malmstrom R."/>
            <person name="Stieglmeier M."/>
            <person name="Klingl A."/>
            <person name="Woyke T."/>
            <person name="Ryan C.M."/>
            <person name="Banfield J.F."/>
        </authorList>
    </citation>
    <scope>NUCLEOTIDE SEQUENCE [LARGE SCALE GENOMIC DNA]</scope>
</reference>
<name>A0A2M6W401_9BACT</name>
<dbReference type="PANTHER" id="PTHR21368">
    <property type="entry name" value="50S RIBOSOMAL PROTEIN L9"/>
    <property type="match status" value="1"/>
</dbReference>
<dbReference type="Pfam" id="PF01281">
    <property type="entry name" value="Ribosomal_L9_N"/>
    <property type="match status" value="1"/>
</dbReference>
<protein>
    <recommendedName>
        <fullName evidence="6 7">Large ribosomal subunit protein bL9</fullName>
    </recommendedName>
</protein>
<dbReference type="InterPro" id="IPR020069">
    <property type="entry name" value="Ribosomal_bL9_C"/>
</dbReference>
<comment type="similarity">
    <text evidence="1 7">Belongs to the bacterial ribosomal protein bL9 family.</text>
</comment>
<comment type="caution">
    <text evidence="9">The sequence shown here is derived from an EMBL/GenBank/DDBJ whole genome shotgun (WGS) entry which is preliminary data.</text>
</comment>
<dbReference type="InterPro" id="IPR009027">
    <property type="entry name" value="Ribosomal_bL9/RNase_H1_N"/>
</dbReference>
<keyword evidence="3 7" id="KW-0694">RNA-binding</keyword>
<dbReference type="Pfam" id="PF03948">
    <property type="entry name" value="Ribosomal_L9_C"/>
    <property type="match status" value="1"/>
</dbReference>
<dbReference type="GO" id="GO:0005840">
    <property type="term" value="C:ribosome"/>
    <property type="evidence" value="ECO:0007669"/>
    <property type="project" value="UniProtKB-KW"/>
</dbReference>
<comment type="function">
    <text evidence="7">Binds to the 23S rRNA.</text>
</comment>
<keyword evidence="4 7" id="KW-0689">Ribosomal protein</keyword>
<dbReference type="InterPro" id="IPR020594">
    <property type="entry name" value="Ribosomal_bL9_bac/chp"/>
</dbReference>
<evidence type="ECO:0000256" key="3">
    <source>
        <dbReference type="ARBA" id="ARBA00022884"/>
    </source>
</evidence>
<feature type="domain" description="Ribosomal protein L9" evidence="8">
    <location>
        <begin position="13"/>
        <end position="40"/>
    </location>
</feature>
<sequence>MKVILIHHVNGLGKIGDIKEVTQGYANNYLFAKNLAVQASRSELNKLNLKVAKQSKQANRELAKQQVLAEKLNGFELEIKQKASPNGSLYAALGATAIAEALKKVGFLIEKKQIQAPIIKSAGQYDVVIKFSHGLEADLKLIVQV</sequence>
<evidence type="ECO:0000313" key="10">
    <source>
        <dbReference type="Proteomes" id="UP000231183"/>
    </source>
</evidence>
<dbReference type="Proteomes" id="UP000231183">
    <property type="component" value="Unassembled WGS sequence"/>
</dbReference>
<evidence type="ECO:0000256" key="7">
    <source>
        <dbReference type="HAMAP-Rule" id="MF_00503"/>
    </source>
</evidence>
<dbReference type="GO" id="GO:0006412">
    <property type="term" value="P:translation"/>
    <property type="evidence" value="ECO:0007669"/>
    <property type="project" value="UniProtKB-UniRule"/>
</dbReference>
<dbReference type="GO" id="GO:0003735">
    <property type="term" value="F:structural constituent of ribosome"/>
    <property type="evidence" value="ECO:0007669"/>
    <property type="project" value="InterPro"/>
</dbReference>